<reference evidence="3 4" key="1">
    <citation type="submission" date="2018-10" db="EMBL/GenBank/DDBJ databases">
        <title>Phylogenomics of Brevibacillus.</title>
        <authorList>
            <person name="Dunlap C."/>
        </authorList>
    </citation>
    <scope>NUCLEOTIDE SEQUENCE [LARGE SCALE GENOMIC DNA]</scope>
    <source>
        <strain evidence="3 4">JCM 12215</strain>
    </source>
</reference>
<proteinExistence type="predicted"/>
<dbReference type="Proteomes" id="UP000282028">
    <property type="component" value="Unassembled WGS sequence"/>
</dbReference>
<dbReference type="Pfam" id="PF21946">
    <property type="entry name" value="LppM"/>
    <property type="match status" value="1"/>
</dbReference>
<evidence type="ECO:0000313" key="3">
    <source>
        <dbReference type="EMBL" id="RNB74041.1"/>
    </source>
</evidence>
<keyword evidence="1" id="KW-0812">Transmembrane</keyword>
<organism evidence="3 4">
    <name type="scientific">Brevibacillus invocatus</name>
    <dbReference type="NCBI Taxonomy" id="173959"/>
    <lineage>
        <taxon>Bacteria</taxon>
        <taxon>Bacillati</taxon>
        <taxon>Bacillota</taxon>
        <taxon>Bacilli</taxon>
        <taxon>Bacillales</taxon>
        <taxon>Paenibacillaceae</taxon>
        <taxon>Brevibacillus</taxon>
    </lineage>
</organism>
<evidence type="ECO:0000313" key="4">
    <source>
        <dbReference type="Proteomes" id="UP000282028"/>
    </source>
</evidence>
<comment type="caution">
    <text evidence="3">The sequence shown here is derived from an EMBL/GenBank/DDBJ whole genome shotgun (WGS) entry which is preliminary data.</text>
</comment>
<gene>
    <name evidence="3" type="ORF">EDM52_12240</name>
</gene>
<dbReference type="AlphaFoldDB" id="A0A3M8CES9"/>
<dbReference type="OrthoDB" id="2988624at2"/>
<dbReference type="EMBL" id="RHHR01000016">
    <property type="protein sequence ID" value="RNB74041.1"/>
    <property type="molecule type" value="Genomic_DNA"/>
</dbReference>
<dbReference type="PROSITE" id="PS51257">
    <property type="entry name" value="PROKAR_LIPOPROTEIN"/>
    <property type="match status" value="1"/>
</dbReference>
<sequence length="229" mass="25902">MKKYLGIVLLFVFLVTGCVKGDFRITMNEDGSADLDYKMALNAAMISQNSNPLEGLKKDLLKEGFQVSTYKDGNYFGVRGIKHVDQLEEIKTENTFALLDKQRNKAEITVKHGLFYDTYTLNAGYDLRTLSSKKSNGVAEAVGSMLYDQVDLKFSLTLPMNAESNNASRILSEENFKTYQWDLLPGQNNEITLTTKVLNVNNILYSILVLAVLMIVAYYFMRKRSLKTV</sequence>
<name>A0A3M8CES9_9BACL</name>
<dbReference type="InterPro" id="IPR053807">
    <property type="entry name" value="LppM"/>
</dbReference>
<keyword evidence="4" id="KW-1185">Reference proteome</keyword>
<feature type="domain" description="LppM" evidence="2">
    <location>
        <begin position="22"/>
        <end position="195"/>
    </location>
</feature>
<accession>A0A3M8CES9</accession>
<evidence type="ECO:0000259" key="2">
    <source>
        <dbReference type="Pfam" id="PF21946"/>
    </source>
</evidence>
<evidence type="ECO:0000256" key="1">
    <source>
        <dbReference type="SAM" id="Phobius"/>
    </source>
</evidence>
<feature type="transmembrane region" description="Helical" evidence="1">
    <location>
        <begin position="203"/>
        <end position="221"/>
    </location>
</feature>
<protein>
    <submittedName>
        <fullName evidence="3">DUF3153 domain-containing protein</fullName>
    </submittedName>
</protein>
<keyword evidence="1" id="KW-0472">Membrane</keyword>
<keyword evidence="1" id="KW-1133">Transmembrane helix</keyword>
<dbReference type="RefSeq" id="WP_122909281.1">
    <property type="nucleotide sequence ID" value="NZ_CBCSBE010000062.1"/>
</dbReference>